<evidence type="ECO:0000256" key="1">
    <source>
        <dbReference type="SAM" id="MobiDB-lite"/>
    </source>
</evidence>
<sequence>MELPRIRGEKITMDGTVFIPTELPPHTRRKASGSADHEKKAVNYLRIRGEKPLAMTE</sequence>
<protein>
    <recommendedName>
        <fullName evidence="4">Transposase</fullName>
    </recommendedName>
</protein>
<feature type="region of interest" description="Disordered" evidence="1">
    <location>
        <begin position="19"/>
        <end position="39"/>
    </location>
</feature>
<organism evidence="2 3">
    <name type="scientific">Corynebacterium ulcerans FRC58</name>
    <dbReference type="NCBI Taxonomy" id="1408268"/>
    <lineage>
        <taxon>Bacteria</taxon>
        <taxon>Bacillati</taxon>
        <taxon>Actinomycetota</taxon>
        <taxon>Actinomycetes</taxon>
        <taxon>Mycobacteriales</taxon>
        <taxon>Corynebacteriaceae</taxon>
        <taxon>Corynebacterium</taxon>
    </lineage>
</organism>
<evidence type="ECO:0000313" key="2">
    <source>
        <dbReference type="EMBL" id="AKN75883.1"/>
    </source>
</evidence>
<proteinExistence type="predicted"/>
<name>A0ABM5TXR9_CORUL</name>
<dbReference type="EMBL" id="CP011913">
    <property type="protein sequence ID" value="AKN75883.1"/>
    <property type="molecule type" value="Genomic_DNA"/>
</dbReference>
<evidence type="ECO:0008006" key="4">
    <source>
        <dbReference type="Google" id="ProtNLM"/>
    </source>
</evidence>
<keyword evidence="3" id="KW-1185">Reference proteome</keyword>
<gene>
    <name evidence="2" type="ORF">CulFRC58_0029</name>
</gene>
<dbReference type="Proteomes" id="UP000036185">
    <property type="component" value="Chromosome"/>
</dbReference>
<accession>A0ABM5TXR9</accession>
<reference evidence="2 3" key="1">
    <citation type="journal article" date="2014" name="Int. J. Syst. Evol. Microbiol.">
        <title>Draft Genome Sequence of Corynebacterium ulcerans FRC58, Isolated from the Bronchitic Aspiration of a Patient in France.</title>
        <authorList>
            <person name="Silva Ado S."/>
            <person name="Barauna R.A."/>
            <person name="de Sa P.C."/>
            <person name="das Gracas D.A."/>
            <person name="Carneiro A.R."/>
            <person name="Thouvenin M."/>
            <person name="Azevedo V."/>
            <person name="Badell E."/>
            <person name="Guiso N."/>
            <person name="da Silva A.L."/>
            <person name="Ramos R.T."/>
        </authorList>
    </citation>
    <scope>NUCLEOTIDE SEQUENCE [LARGE SCALE GENOMIC DNA]</scope>
    <source>
        <strain evidence="2 3">FRC58</strain>
    </source>
</reference>
<evidence type="ECO:0000313" key="3">
    <source>
        <dbReference type="Proteomes" id="UP000036185"/>
    </source>
</evidence>